<dbReference type="Pfam" id="PF00582">
    <property type="entry name" value="Usp"/>
    <property type="match status" value="2"/>
</dbReference>
<feature type="domain" description="UspA" evidence="2">
    <location>
        <begin position="2"/>
        <end position="150"/>
    </location>
</feature>
<evidence type="ECO:0000256" key="1">
    <source>
        <dbReference type="ARBA" id="ARBA00008791"/>
    </source>
</evidence>
<accession>A0A8J7PCJ1</accession>
<proteinExistence type="inferred from homology"/>
<evidence type="ECO:0000313" key="4">
    <source>
        <dbReference type="Proteomes" id="UP000664277"/>
    </source>
</evidence>
<dbReference type="InterPro" id="IPR006016">
    <property type="entry name" value="UspA"/>
</dbReference>
<dbReference type="SUPFAM" id="SSF52402">
    <property type="entry name" value="Adenine nucleotide alpha hydrolases-like"/>
    <property type="match status" value="2"/>
</dbReference>
<dbReference type="Gene3D" id="3.40.50.620">
    <property type="entry name" value="HUPs"/>
    <property type="match status" value="2"/>
</dbReference>
<gene>
    <name evidence="3" type="ORF">J0M35_18020</name>
</gene>
<evidence type="ECO:0000259" key="2">
    <source>
        <dbReference type="Pfam" id="PF00582"/>
    </source>
</evidence>
<dbReference type="Proteomes" id="UP000664277">
    <property type="component" value="Unassembled WGS sequence"/>
</dbReference>
<dbReference type="CDD" id="cd00293">
    <property type="entry name" value="USP-like"/>
    <property type="match status" value="2"/>
</dbReference>
<dbReference type="PANTHER" id="PTHR46268">
    <property type="entry name" value="STRESS RESPONSE PROTEIN NHAX"/>
    <property type="match status" value="1"/>
</dbReference>
<reference evidence="3" key="1">
    <citation type="submission" date="2021-02" db="EMBL/GenBank/DDBJ databases">
        <title>Genome-Resolved Metagenomics of a Microbial Community Performing Photosynthetic Biological Nutrient Removal.</title>
        <authorList>
            <person name="Mcdaniel E.A."/>
        </authorList>
    </citation>
    <scope>NUCLEOTIDE SEQUENCE</scope>
    <source>
        <strain evidence="3">UWPOB_OBS1</strain>
    </source>
</reference>
<sequence>MNILVAIDVAQSTNKDEAKAAKELVEVEKVAALLPLDQSQVTLLYVKEELPSFEQVLKAQADFPEDLSHVVERRAAKILDAVKKNFEKFGATVKCEIVSGPPAQMIETVGKDNQAQVVVLAQSKHHDSLFLSRVSHHVARHSPVSVLLLRPGKEAAFATSERSVTIGLDGSSQCLESIGKTLDLLALDREKAQLHLTYVVNVSKIIASVTPFSFVTAMQENLMMEGEVYLASAQKHLGDAGFKKITLNLKAGRPDAEILKLAHEKSSDLIVIGAQGGGAIKHFLMGHICERVVSQAPVSTVVARH</sequence>
<comment type="similarity">
    <text evidence="1">Belongs to the universal stress protein A family.</text>
</comment>
<name>A0A8J7PCJ1_9BACT</name>
<dbReference type="PANTHER" id="PTHR46268:SF6">
    <property type="entry name" value="UNIVERSAL STRESS PROTEIN UP12"/>
    <property type="match status" value="1"/>
</dbReference>
<dbReference type="InterPro" id="IPR014729">
    <property type="entry name" value="Rossmann-like_a/b/a_fold"/>
</dbReference>
<dbReference type="InterPro" id="IPR006015">
    <property type="entry name" value="Universal_stress_UspA"/>
</dbReference>
<dbReference type="AlphaFoldDB" id="A0A8J7PCJ1"/>
<feature type="domain" description="UspA" evidence="2">
    <location>
        <begin position="163"/>
        <end position="304"/>
    </location>
</feature>
<dbReference type="PRINTS" id="PR01438">
    <property type="entry name" value="UNVRSLSTRESS"/>
</dbReference>
<dbReference type="EMBL" id="JAFLCK010000034">
    <property type="protein sequence ID" value="MBN8662272.1"/>
    <property type="molecule type" value="Genomic_DNA"/>
</dbReference>
<comment type="caution">
    <text evidence="3">The sequence shown here is derived from an EMBL/GenBank/DDBJ whole genome shotgun (WGS) entry which is preliminary data.</text>
</comment>
<protein>
    <submittedName>
        <fullName evidence="3">Universal stress protein</fullName>
    </submittedName>
</protein>
<evidence type="ECO:0000313" key="3">
    <source>
        <dbReference type="EMBL" id="MBN8662272.1"/>
    </source>
</evidence>
<organism evidence="3 4">
    <name type="scientific">Candidatus Obscuribacter phosphatis</name>
    <dbReference type="NCBI Taxonomy" id="1906157"/>
    <lineage>
        <taxon>Bacteria</taxon>
        <taxon>Bacillati</taxon>
        <taxon>Candidatus Melainabacteria</taxon>
        <taxon>Candidatus Obscuribacterales</taxon>
        <taxon>Candidatus Obscuribacteraceae</taxon>
        <taxon>Candidatus Obscuribacter</taxon>
    </lineage>
</organism>